<dbReference type="InterPro" id="IPR009100">
    <property type="entry name" value="AcylCoA_DH/oxidase_NM_dom_sf"/>
</dbReference>
<comment type="caution">
    <text evidence="6">The sequence shown here is derived from an EMBL/GenBank/DDBJ whole genome shotgun (WGS) entry which is preliminary data.</text>
</comment>
<name>A0A520KVU5_9EURY</name>
<dbReference type="InterPro" id="IPR024674">
    <property type="entry name" value="HpaB/PvcC/4-BUDH_N"/>
</dbReference>
<protein>
    <submittedName>
        <fullName evidence="6">Aromatic ring hydroxylase</fullName>
    </submittedName>
</protein>
<keyword evidence="3" id="KW-0560">Oxidoreductase</keyword>
<reference evidence="6 7" key="1">
    <citation type="journal article" date="2019" name="Nat. Microbiol.">
        <title>Wide diversity of methane and short-chain alkane metabolisms in uncultured archaea.</title>
        <authorList>
            <person name="Borrel G."/>
            <person name="Adam P.S."/>
            <person name="McKay L.J."/>
            <person name="Chen L.X."/>
            <person name="Sierra-Garcia I.N."/>
            <person name="Sieber C.M."/>
            <person name="Letourneur Q."/>
            <person name="Ghozlane A."/>
            <person name="Andersen G.L."/>
            <person name="Li W.J."/>
            <person name="Hallam S.J."/>
            <person name="Muyzer G."/>
            <person name="de Oliveira V.M."/>
            <person name="Inskeep W.P."/>
            <person name="Banfield J.F."/>
            <person name="Gribaldo S."/>
        </authorList>
    </citation>
    <scope>NUCLEOTIDE SEQUENCE [LARGE SCALE GENOMIC DNA]</scope>
    <source>
        <strain evidence="6">NM1b</strain>
    </source>
</reference>
<evidence type="ECO:0000259" key="5">
    <source>
        <dbReference type="Pfam" id="PF11794"/>
    </source>
</evidence>
<dbReference type="Proteomes" id="UP000320766">
    <property type="component" value="Unassembled WGS sequence"/>
</dbReference>
<dbReference type="InterPro" id="IPR046373">
    <property type="entry name" value="Acyl-CoA_Oxase/DH_mid-dom_sf"/>
</dbReference>
<dbReference type="InterPro" id="IPR036250">
    <property type="entry name" value="AcylCo_DH-like_C"/>
</dbReference>
<dbReference type="Pfam" id="PF11794">
    <property type="entry name" value="HpaB_N"/>
    <property type="match status" value="1"/>
</dbReference>
<dbReference type="Pfam" id="PF03241">
    <property type="entry name" value="HpaB"/>
    <property type="match status" value="1"/>
</dbReference>
<evidence type="ECO:0000313" key="6">
    <source>
        <dbReference type="EMBL" id="RZN68395.1"/>
    </source>
</evidence>
<evidence type="ECO:0000256" key="3">
    <source>
        <dbReference type="ARBA" id="ARBA00023002"/>
    </source>
</evidence>
<organism evidence="6 7">
    <name type="scientific">Candidatus Methanolliviera hydrocarbonicum</name>
    <dbReference type="NCBI Taxonomy" id="2491085"/>
    <lineage>
        <taxon>Archaea</taxon>
        <taxon>Methanobacteriati</taxon>
        <taxon>Methanobacteriota</taxon>
        <taxon>Candidatus Methanoliparia</taxon>
        <taxon>Candidatus Methanoliparales</taxon>
        <taxon>Candidatus Methanollivieraceae</taxon>
        <taxon>Candidatus Methanolliviera</taxon>
    </lineage>
</organism>
<dbReference type="Gene3D" id="2.40.110.10">
    <property type="entry name" value="Butyryl-CoA Dehydrogenase, subunit A, domain 2"/>
    <property type="match status" value="1"/>
</dbReference>
<keyword evidence="1" id="KW-0285">Flavoprotein</keyword>
<feature type="domain" description="HpaB/PvcC/4-BUDH N-terminal" evidence="5">
    <location>
        <begin position="5"/>
        <end position="275"/>
    </location>
</feature>
<dbReference type="InterPro" id="IPR004925">
    <property type="entry name" value="HpaB/PvcC/4-BUDH"/>
</dbReference>
<dbReference type="PANTHER" id="PTHR36117">
    <property type="entry name" value="4-HYDROXYPHENYLACETATE 3-MONOOXYGENASE-RELATED"/>
    <property type="match status" value="1"/>
</dbReference>
<evidence type="ECO:0000256" key="1">
    <source>
        <dbReference type="ARBA" id="ARBA00022630"/>
    </source>
</evidence>
<evidence type="ECO:0000259" key="4">
    <source>
        <dbReference type="Pfam" id="PF03241"/>
    </source>
</evidence>
<feature type="domain" description="HpaB/PvcC/4-BUDH C-terminal" evidence="4">
    <location>
        <begin position="284"/>
        <end position="478"/>
    </location>
</feature>
<dbReference type="AlphaFoldDB" id="A0A520KVU5"/>
<evidence type="ECO:0000313" key="7">
    <source>
        <dbReference type="Proteomes" id="UP000320766"/>
    </source>
</evidence>
<dbReference type="Gene3D" id="1.10.3140.10">
    <property type="entry name" value="4-hydroxybutyryl-coa dehydratase, domain 1"/>
    <property type="match status" value="1"/>
</dbReference>
<dbReference type="PIRSF" id="PIRSF000331">
    <property type="entry name" value="HpaA_HpaB"/>
    <property type="match status" value="1"/>
</dbReference>
<accession>A0A520KVU5</accession>
<dbReference type="EMBL" id="RXIL01000108">
    <property type="protein sequence ID" value="RZN68395.1"/>
    <property type="molecule type" value="Genomic_DNA"/>
</dbReference>
<evidence type="ECO:0000256" key="2">
    <source>
        <dbReference type="ARBA" id="ARBA00022827"/>
    </source>
</evidence>
<gene>
    <name evidence="6" type="ORF">EF807_05985</name>
</gene>
<keyword evidence="2" id="KW-0274">FAD</keyword>
<sequence>MALRTGDQYKEGQAKIKHNVYINGKKIENLEDNPNTKTVLDATAKVFDLGMEPQYNEIMNVASPLLGEKVSRNVHPSRSPKDLEMRAEMGLLCSQKLGTCNYRCVGCDTIHGTASVTYEMDQKLGTDYHKRFIEWLKYIQKNDLAVSGGVMDVKGPRDLRPGEGDPDHYVRVVEKRSDGVVLRGAKMHQSGAIGADETLVIPGVATIKGEEPYAVACAVKNSQKGITYISQYNAMSAEREFIDDNSKLGNPQYGQRETCLMVFDNVFVPNERVFMCGETDYAHMLLLRFAKQHRMTCGGVCKAGFMDLIIGGTQILAEYLGLDKAPIIRQQITEMVKVREISYGCAIAAAYKGEEEPKDSGFCLPNDALGNAAKLNTCDGFWEVMKWAGDIAGGLVVTMPSEKELENPVTGPLVEKYLKVRVSAKDRMRMTKFLQNWVAGLHGVGTWHGAGPRQNQMIMLYRDTDFEAKKQMAKELAGLKD</sequence>
<dbReference type="SUPFAM" id="SSF56645">
    <property type="entry name" value="Acyl-CoA dehydrogenase NM domain-like"/>
    <property type="match status" value="1"/>
</dbReference>
<dbReference type="SUPFAM" id="SSF47203">
    <property type="entry name" value="Acyl-CoA dehydrogenase C-terminal domain-like"/>
    <property type="match status" value="1"/>
</dbReference>
<dbReference type="PANTHER" id="PTHR36117:SF3">
    <property type="entry name" value="4-HYDROXYPHENYLACETATE 3-MONOOXYGENASE-RELATED"/>
    <property type="match status" value="1"/>
</dbReference>
<dbReference type="GO" id="GO:0016627">
    <property type="term" value="F:oxidoreductase activity, acting on the CH-CH group of donors"/>
    <property type="evidence" value="ECO:0007669"/>
    <property type="project" value="InterPro"/>
</dbReference>
<dbReference type="InterPro" id="IPR024719">
    <property type="entry name" value="HpaB/PvcC/4-BUDH_C"/>
</dbReference>
<proteinExistence type="predicted"/>
<dbReference type="Gene3D" id="1.20.140.10">
    <property type="entry name" value="Butyryl-CoA Dehydrogenase, subunit A, domain 3"/>
    <property type="match status" value="1"/>
</dbReference>